<feature type="transmembrane region" description="Helical" evidence="1">
    <location>
        <begin position="305"/>
        <end position="328"/>
    </location>
</feature>
<dbReference type="Pfam" id="PF05975">
    <property type="entry name" value="EcsB"/>
    <property type="match status" value="1"/>
</dbReference>
<keyword evidence="3" id="KW-1185">Reference proteome</keyword>
<feature type="transmembrane region" description="Helical" evidence="1">
    <location>
        <begin position="270"/>
        <end position="293"/>
    </location>
</feature>
<dbReference type="Proteomes" id="UP000267798">
    <property type="component" value="Unassembled WGS sequence"/>
</dbReference>
<organism evidence="2 3">
    <name type="scientific">Paenibacillus pinisoli</name>
    <dbReference type="NCBI Taxonomy" id="1276110"/>
    <lineage>
        <taxon>Bacteria</taxon>
        <taxon>Bacillati</taxon>
        <taxon>Bacillota</taxon>
        <taxon>Bacilli</taxon>
        <taxon>Bacillales</taxon>
        <taxon>Paenibacillaceae</taxon>
        <taxon>Paenibacillus</taxon>
    </lineage>
</organism>
<comment type="caution">
    <text evidence="2">The sequence shown here is derived from an EMBL/GenBank/DDBJ whole genome shotgun (WGS) entry which is preliminary data.</text>
</comment>
<dbReference type="InterPro" id="IPR010288">
    <property type="entry name" value="EcsB_ABC"/>
</dbReference>
<evidence type="ECO:0000313" key="2">
    <source>
        <dbReference type="EMBL" id="RJX41513.1"/>
    </source>
</evidence>
<proteinExistence type="predicted"/>
<gene>
    <name evidence="2" type="ORF">D3P09_05955</name>
</gene>
<feature type="transmembrane region" description="Helical" evidence="1">
    <location>
        <begin position="378"/>
        <end position="400"/>
    </location>
</feature>
<keyword evidence="1" id="KW-0472">Membrane</keyword>
<sequence length="416" mass="47043">MTSANHEPASIWRTRARDFRNEIKPYIRYMAMSGFPSFLSLVLIASAIGYFTLLRDVPADFPIVQVGVIVLTPVLCWSPMRTYLAAADVVYLMPREHEMGPYLRSSFQRTILKSVFLAAVVMLLFLPIYRQAGAGSEMVWIILAALVLKAANAAGGWQERKLAWNSIRLLLRSARWLLTALAVAAWLTAMPWQALLFTVLCAALAWLCYRLPQRHRLPWERLIAEEAVTRRRYYAFFGLFIDVPVLPSSIKRRAYLSWLLPRIPFVHRYTFNYLFSATLFRSEIGGILIRLLLLGALVNYMTADAASLSGWVTAFVYALFGIVFSLQLGGLRSVHRYSVWKHVYPLPEDKQTDQLVQVDRAALSAGLLLLWLPAALPLLLKGISAPPIAMLIGALAYVAIRPMRLRRKVKSDADED</sequence>
<dbReference type="AlphaFoldDB" id="A0A3A6Q219"/>
<feature type="transmembrane region" description="Helical" evidence="1">
    <location>
        <begin position="114"/>
        <end position="132"/>
    </location>
</feature>
<feature type="transmembrane region" description="Helical" evidence="1">
    <location>
        <begin position="29"/>
        <end position="51"/>
    </location>
</feature>
<dbReference type="OrthoDB" id="2447941at2"/>
<protein>
    <submittedName>
        <fullName evidence="2">ABC transporter permease</fullName>
    </submittedName>
</protein>
<dbReference type="GO" id="GO:0016020">
    <property type="term" value="C:membrane"/>
    <property type="evidence" value="ECO:0007669"/>
    <property type="project" value="InterPro"/>
</dbReference>
<dbReference type="EMBL" id="QXQB01000001">
    <property type="protein sequence ID" value="RJX41513.1"/>
    <property type="molecule type" value="Genomic_DNA"/>
</dbReference>
<dbReference type="RefSeq" id="WP_120107993.1">
    <property type="nucleotide sequence ID" value="NZ_QXQB01000001.1"/>
</dbReference>
<accession>A0A3A6Q219</accession>
<evidence type="ECO:0000256" key="1">
    <source>
        <dbReference type="SAM" id="Phobius"/>
    </source>
</evidence>
<feature type="transmembrane region" description="Helical" evidence="1">
    <location>
        <begin position="138"/>
        <end position="157"/>
    </location>
</feature>
<feature type="transmembrane region" description="Helical" evidence="1">
    <location>
        <begin position="233"/>
        <end position="250"/>
    </location>
</feature>
<dbReference type="PIRSF" id="PIRSF037259">
    <property type="entry name" value="EcsB_ABC"/>
    <property type="match status" value="1"/>
</dbReference>
<reference evidence="2 3" key="1">
    <citation type="submission" date="2018-09" db="EMBL/GenBank/DDBJ databases">
        <title>Paenibacillus aracenensis nov. sp. isolated from a cave in southern Spain.</title>
        <authorList>
            <person name="Jurado V."/>
            <person name="Gutierrez-Patricio S."/>
            <person name="Gonzalez-Pimentel J.L."/>
            <person name="Miller A.Z."/>
            <person name="Laiz L."/>
            <person name="Saiz-Jimenez C."/>
        </authorList>
    </citation>
    <scope>NUCLEOTIDE SEQUENCE [LARGE SCALE GENOMIC DNA]</scope>
    <source>
        <strain evidence="2 3">JCM 19203</strain>
    </source>
</reference>
<feature type="transmembrane region" description="Helical" evidence="1">
    <location>
        <begin position="169"/>
        <end position="188"/>
    </location>
</feature>
<name>A0A3A6Q219_9BACL</name>
<feature type="transmembrane region" description="Helical" evidence="1">
    <location>
        <begin position="63"/>
        <end position="93"/>
    </location>
</feature>
<evidence type="ECO:0000313" key="3">
    <source>
        <dbReference type="Proteomes" id="UP000267798"/>
    </source>
</evidence>
<feature type="transmembrane region" description="Helical" evidence="1">
    <location>
        <begin position="194"/>
        <end position="212"/>
    </location>
</feature>
<keyword evidence="1" id="KW-0812">Transmembrane</keyword>
<keyword evidence="1" id="KW-1133">Transmembrane helix</keyword>